<protein>
    <recommendedName>
        <fullName evidence="3">Helix-turn-helix protein</fullName>
    </recommendedName>
</protein>
<proteinExistence type="predicted"/>
<dbReference type="AlphaFoldDB" id="A0A4R2RP71"/>
<comment type="caution">
    <text evidence="1">The sequence shown here is derived from an EMBL/GenBank/DDBJ whole genome shotgun (WGS) entry which is preliminary data.</text>
</comment>
<evidence type="ECO:0008006" key="3">
    <source>
        <dbReference type="Google" id="ProtNLM"/>
    </source>
</evidence>
<sequence>MVNYREILRLRSLEYSQRQVAVSVKCSRNTVSEVYRFADEKVYHGHCLPRMDKYGFAASPLSYEGIGNRKKNARPGPFAQGVGQIRCDSDLVME</sequence>
<gene>
    <name evidence="1" type="ORF">EDD73_10775</name>
</gene>
<dbReference type="Proteomes" id="UP000294813">
    <property type="component" value="Unassembled WGS sequence"/>
</dbReference>
<evidence type="ECO:0000313" key="1">
    <source>
        <dbReference type="EMBL" id="TCP65003.1"/>
    </source>
</evidence>
<evidence type="ECO:0000313" key="2">
    <source>
        <dbReference type="Proteomes" id="UP000294813"/>
    </source>
</evidence>
<name>A0A4R2RP71_9FIRM</name>
<accession>A0A4R2RP71</accession>
<organism evidence="1 2">
    <name type="scientific">Heliophilum fasciatum</name>
    <dbReference type="NCBI Taxonomy" id="35700"/>
    <lineage>
        <taxon>Bacteria</taxon>
        <taxon>Bacillati</taxon>
        <taxon>Bacillota</taxon>
        <taxon>Clostridia</taxon>
        <taxon>Eubacteriales</taxon>
        <taxon>Heliobacteriaceae</taxon>
        <taxon>Heliophilum</taxon>
    </lineage>
</organism>
<dbReference type="EMBL" id="SLXT01000007">
    <property type="protein sequence ID" value="TCP65003.1"/>
    <property type="molecule type" value="Genomic_DNA"/>
</dbReference>
<reference evidence="1 2" key="1">
    <citation type="submission" date="2019-03" db="EMBL/GenBank/DDBJ databases">
        <title>Genomic Encyclopedia of Type Strains, Phase IV (KMG-IV): sequencing the most valuable type-strain genomes for metagenomic binning, comparative biology and taxonomic classification.</title>
        <authorList>
            <person name="Goeker M."/>
        </authorList>
    </citation>
    <scope>NUCLEOTIDE SEQUENCE [LARGE SCALE GENOMIC DNA]</scope>
    <source>
        <strain evidence="1 2">DSM 11170</strain>
    </source>
</reference>
<keyword evidence="2" id="KW-1185">Reference proteome</keyword>